<evidence type="ECO:0000256" key="1">
    <source>
        <dbReference type="SAM" id="MobiDB-lite"/>
    </source>
</evidence>
<dbReference type="AlphaFoldDB" id="A0ABD2LPU6"/>
<protein>
    <submittedName>
        <fullName evidence="2">Uncharacterized protein</fullName>
    </submittedName>
</protein>
<evidence type="ECO:0000313" key="3">
    <source>
        <dbReference type="Proteomes" id="UP001620626"/>
    </source>
</evidence>
<proteinExistence type="predicted"/>
<sequence>MAPLLPPPLEKRHRRPSDGQIPSPPTPPAFPLPFLGKTAKTRKDDGWPKRWTDSFWGLFFPLRMGQRDLGSGGIGPKLRERGRWAKRVPCRDPLAFPLPPLLISGECRCARPRGTCRKTYWLRPSPRKMDKGRKWHCRNELGDLGEEPKNGARGRHILAMAARRAQNDESLGERRSAAPPAIAQGPKFRRMFCSLPGIIFGVLGWGAAATAFGRLRPAAVPSGAKRLSHCPPPPPSLRRPILFGPAVGGVAQTPADEANNRLPL</sequence>
<feature type="compositionally biased region" description="Pro residues" evidence="1">
    <location>
        <begin position="22"/>
        <end position="31"/>
    </location>
</feature>
<evidence type="ECO:0000313" key="2">
    <source>
        <dbReference type="EMBL" id="KAL3117154.1"/>
    </source>
</evidence>
<gene>
    <name evidence="2" type="ORF">niasHT_007557</name>
</gene>
<name>A0ABD2LPU6_9BILA</name>
<feature type="region of interest" description="Disordered" evidence="1">
    <location>
        <begin position="1"/>
        <end position="32"/>
    </location>
</feature>
<organism evidence="2 3">
    <name type="scientific">Heterodera trifolii</name>
    <dbReference type="NCBI Taxonomy" id="157864"/>
    <lineage>
        <taxon>Eukaryota</taxon>
        <taxon>Metazoa</taxon>
        <taxon>Ecdysozoa</taxon>
        <taxon>Nematoda</taxon>
        <taxon>Chromadorea</taxon>
        <taxon>Rhabditida</taxon>
        <taxon>Tylenchina</taxon>
        <taxon>Tylenchomorpha</taxon>
        <taxon>Tylenchoidea</taxon>
        <taxon>Heteroderidae</taxon>
        <taxon>Heteroderinae</taxon>
        <taxon>Heterodera</taxon>
    </lineage>
</organism>
<dbReference type="Proteomes" id="UP001620626">
    <property type="component" value="Unassembled WGS sequence"/>
</dbReference>
<reference evidence="2 3" key="1">
    <citation type="submission" date="2024-10" db="EMBL/GenBank/DDBJ databases">
        <authorList>
            <person name="Kim D."/>
        </authorList>
    </citation>
    <scope>NUCLEOTIDE SEQUENCE [LARGE SCALE GENOMIC DNA]</scope>
    <source>
        <strain evidence="2">BH-2024</strain>
    </source>
</reference>
<keyword evidence="3" id="KW-1185">Reference proteome</keyword>
<comment type="caution">
    <text evidence="2">The sequence shown here is derived from an EMBL/GenBank/DDBJ whole genome shotgun (WGS) entry which is preliminary data.</text>
</comment>
<accession>A0ABD2LPU6</accession>
<dbReference type="EMBL" id="JBICBT010000334">
    <property type="protein sequence ID" value="KAL3117154.1"/>
    <property type="molecule type" value="Genomic_DNA"/>
</dbReference>